<dbReference type="SUPFAM" id="SSF53756">
    <property type="entry name" value="UDP-Glycosyltransferase/glycogen phosphorylase"/>
    <property type="match status" value="1"/>
</dbReference>
<protein>
    <submittedName>
        <fullName evidence="3">Glycosyltransferase involved in cell wall bisynthesis</fullName>
    </submittedName>
</protein>
<feature type="domain" description="Glycosyltransferase subfamily 4-like N-terminal" evidence="2">
    <location>
        <begin position="64"/>
        <end position="190"/>
    </location>
</feature>
<dbReference type="Pfam" id="PF00534">
    <property type="entry name" value="Glycos_transf_1"/>
    <property type="match status" value="1"/>
</dbReference>
<accession>A0A1G6I176</accession>
<sequence length="384" mass="44128">MKILIISDGDSKYGAANSLCQMAARLQLKDDIDLTVVLNHESNVSDFLKAHACKVIILPYELYCHAYPSKFWKLLIKKPLYAIKYYLSRLLALKKLQEKIDIERFDLIHSNGNREDFSALISERFNIPLVWHLREFDDLGYKCFYLRNDYVQLMNRTANVLIAVSDAVMKNWINKGIDEKKIVRVYNGVKMRKSFRLRLIPLAQKKEIKVIMVGSLQPLKGQMQAIELMASLKESNQTYCLDFIGDGSSKYVNQLKNEIKKNKIEENIRFLGYRTDVFQLLLDYDIGLTCSKDEGFGRVTAEYMMAGLPVLASNTGANSELIRDGIDGYLYSYGNIQDMKNKLARIINNNLGGMETYKYATANFSDIVNADNIYQIYKKVLQDT</sequence>
<evidence type="ECO:0000259" key="1">
    <source>
        <dbReference type="Pfam" id="PF00534"/>
    </source>
</evidence>
<dbReference type="PANTHER" id="PTHR12526:SF627">
    <property type="entry name" value="D-RHAMNOSYLTRANSFERASE WBPZ"/>
    <property type="match status" value="1"/>
</dbReference>
<dbReference type="InterPro" id="IPR001296">
    <property type="entry name" value="Glyco_trans_1"/>
</dbReference>
<name>A0A1G6I176_9FIRM</name>
<dbReference type="AlphaFoldDB" id="A0A1G6I176"/>
<proteinExistence type="predicted"/>
<dbReference type="RefSeq" id="WP_176760357.1">
    <property type="nucleotide sequence ID" value="NZ_FMYW01000001.1"/>
</dbReference>
<evidence type="ECO:0000259" key="2">
    <source>
        <dbReference type="Pfam" id="PF13439"/>
    </source>
</evidence>
<dbReference type="EMBL" id="FMYW01000001">
    <property type="protein sequence ID" value="SDC00309.1"/>
    <property type="molecule type" value="Genomic_DNA"/>
</dbReference>
<dbReference type="Gene3D" id="3.40.50.2000">
    <property type="entry name" value="Glycogen Phosphorylase B"/>
    <property type="match status" value="2"/>
</dbReference>
<gene>
    <name evidence="3" type="ORF">SAMN04487864_101388</name>
</gene>
<dbReference type="Proteomes" id="UP000198943">
    <property type="component" value="Unassembled WGS sequence"/>
</dbReference>
<evidence type="ECO:0000313" key="4">
    <source>
        <dbReference type="Proteomes" id="UP000198943"/>
    </source>
</evidence>
<keyword evidence="4" id="KW-1185">Reference proteome</keyword>
<organism evidence="3 4">
    <name type="scientific">Succiniclasticum ruminis</name>
    <dbReference type="NCBI Taxonomy" id="40841"/>
    <lineage>
        <taxon>Bacteria</taxon>
        <taxon>Bacillati</taxon>
        <taxon>Bacillota</taxon>
        <taxon>Negativicutes</taxon>
        <taxon>Acidaminococcales</taxon>
        <taxon>Acidaminococcaceae</taxon>
        <taxon>Succiniclasticum</taxon>
    </lineage>
</organism>
<dbReference type="Pfam" id="PF13439">
    <property type="entry name" value="Glyco_transf_4"/>
    <property type="match status" value="1"/>
</dbReference>
<keyword evidence="3" id="KW-0808">Transferase</keyword>
<dbReference type="InterPro" id="IPR028098">
    <property type="entry name" value="Glyco_trans_4-like_N"/>
</dbReference>
<evidence type="ECO:0000313" key="3">
    <source>
        <dbReference type="EMBL" id="SDC00309.1"/>
    </source>
</evidence>
<feature type="domain" description="Glycosyl transferase family 1" evidence="1">
    <location>
        <begin position="203"/>
        <end position="355"/>
    </location>
</feature>
<dbReference type="CDD" id="cd03801">
    <property type="entry name" value="GT4_PimA-like"/>
    <property type="match status" value="1"/>
</dbReference>
<dbReference type="GO" id="GO:0016757">
    <property type="term" value="F:glycosyltransferase activity"/>
    <property type="evidence" value="ECO:0007669"/>
    <property type="project" value="InterPro"/>
</dbReference>
<dbReference type="PANTHER" id="PTHR12526">
    <property type="entry name" value="GLYCOSYLTRANSFERASE"/>
    <property type="match status" value="1"/>
</dbReference>
<reference evidence="4" key="1">
    <citation type="submission" date="2016-10" db="EMBL/GenBank/DDBJ databases">
        <authorList>
            <person name="Varghese N."/>
            <person name="Submissions S."/>
        </authorList>
    </citation>
    <scope>NUCLEOTIDE SEQUENCE [LARGE SCALE GENOMIC DNA]</scope>
    <source>
        <strain evidence="4">DSM 11005</strain>
    </source>
</reference>